<proteinExistence type="predicted"/>
<feature type="compositionally biased region" description="Low complexity" evidence="1">
    <location>
        <begin position="94"/>
        <end position="123"/>
    </location>
</feature>
<gene>
    <name evidence="3" type="primary">AlNc14C316G10534</name>
    <name evidence="3" type="ORF">ALNC14_118600</name>
</gene>
<reference evidence="3" key="2">
    <citation type="submission" date="2011-02" db="EMBL/GenBank/DDBJ databases">
        <authorList>
            <person name="MacLean D."/>
        </authorList>
    </citation>
    <scope>NUCLEOTIDE SEQUENCE</scope>
</reference>
<dbReference type="AlphaFoldDB" id="F0WW96"/>
<organism evidence="3">
    <name type="scientific">Albugo laibachii Nc14</name>
    <dbReference type="NCBI Taxonomy" id="890382"/>
    <lineage>
        <taxon>Eukaryota</taxon>
        <taxon>Sar</taxon>
        <taxon>Stramenopiles</taxon>
        <taxon>Oomycota</taxon>
        <taxon>Peronosporomycetes</taxon>
        <taxon>Albuginales</taxon>
        <taxon>Albuginaceae</taxon>
        <taxon>Albugo</taxon>
    </lineage>
</organism>
<feature type="signal peptide" evidence="2">
    <location>
        <begin position="1"/>
        <end position="21"/>
    </location>
</feature>
<dbReference type="HOGENOM" id="CLU_1231778_0_0_1"/>
<sequence length="225" mass="23515">MRIFFKIGGTLFAVNFVSLYADPLTDYSVPHVGGPGQPGSSSGGPLNPPSGPPYPPNPPPQNRPPTSGLPVPPSDPLYPQGGMMYQPSGTPNRPTSSPQYQPSGYPSGAPSYPPGGSNPYSSYMGVPPYASYNTMGGKPSTPNGPSYTHSLYGIPNADPYKSTGPYLLPNTYTETSYTNGNPPQIPYSQSPTPNGQPPSPQPYGQYPPGTGASNPRQNPPTTSDP</sequence>
<accession>F0WW96</accession>
<evidence type="ECO:0000256" key="1">
    <source>
        <dbReference type="SAM" id="MobiDB-lite"/>
    </source>
</evidence>
<evidence type="ECO:0000313" key="3">
    <source>
        <dbReference type="EMBL" id="CCA25716.1"/>
    </source>
</evidence>
<feature type="region of interest" description="Disordered" evidence="1">
    <location>
        <begin position="31"/>
        <end position="225"/>
    </location>
</feature>
<evidence type="ECO:0000256" key="2">
    <source>
        <dbReference type="SAM" id="SignalP"/>
    </source>
</evidence>
<feature type="compositionally biased region" description="Pro residues" evidence="1">
    <location>
        <begin position="46"/>
        <end position="63"/>
    </location>
</feature>
<feature type="chain" id="PRO_5003259622" evidence="2">
    <location>
        <begin position="22"/>
        <end position="225"/>
    </location>
</feature>
<feature type="compositionally biased region" description="Polar residues" evidence="1">
    <location>
        <begin position="212"/>
        <end position="225"/>
    </location>
</feature>
<feature type="compositionally biased region" description="Polar residues" evidence="1">
    <location>
        <begin position="140"/>
        <end position="149"/>
    </location>
</feature>
<name>F0WW96_9STRA</name>
<reference evidence="3" key="1">
    <citation type="journal article" date="2011" name="PLoS Biol.">
        <title>Gene gain and loss during evolution of obligate parasitism in the white rust pathogen of Arabidopsis thaliana.</title>
        <authorList>
            <person name="Kemen E."/>
            <person name="Gardiner A."/>
            <person name="Schultz-Larsen T."/>
            <person name="Kemen A.C."/>
            <person name="Balmuth A.L."/>
            <person name="Robert-Seilaniantz A."/>
            <person name="Bailey K."/>
            <person name="Holub E."/>
            <person name="Studholme D.J."/>
            <person name="Maclean D."/>
            <person name="Jones J.D."/>
        </authorList>
    </citation>
    <scope>NUCLEOTIDE SEQUENCE</scope>
</reference>
<feature type="compositionally biased region" description="Polar residues" evidence="1">
    <location>
        <begin position="170"/>
        <end position="188"/>
    </location>
</feature>
<keyword evidence="2" id="KW-0732">Signal</keyword>
<dbReference type="EMBL" id="FR824361">
    <property type="protein sequence ID" value="CCA25716.1"/>
    <property type="molecule type" value="Genomic_DNA"/>
</dbReference>
<protein>
    <submittedName>
        <fullName evidence="3">AlNc14C316G10534 protein</fullName>
    </submittedName>
</protein>
<feature type="compositionally biased region" description="Low complexity" evidence="1">
    <location>
        <begin position="202"/>
        <end position="211"/>
    </location>
</feature>